<keyword evidence="3" id="KW-1185">Reference proteome</keyword>
<organism evidence="2 3">
    <name type="scientific">Hymenobacter tibetensis</name>
    <dbReference type="NCBI Taxonomy" id="497967"/>
    <lineage>
        <taxon>Bacteria</taxon>
        <taxon>Pseudomonadati</taxon>
        <taxon>Bacteroidota</taxon>
        <taxon>Cytophagia</taxon>
        <taxon>Cytophagales</taxon>
        <taxon>Hymenobacteraceae</taxon>
        <taxon>Hymenobacter</taxon>
    </lineage>
</organism>
<feature type="chain" id="PRO_5045070943" evidence="1">
    <location>
        <begin position="20"/>
        <end position="158"/>
    </location>
</feature>
<proteinExistence type="predicted"/>
<reference evidence="2 3" key="1">
    <citation type="submission" date="2022-03" db="EMBL/GenBank/DDBJ databases">
        <title>Hymenobactersp. isolated from the air.</title>
        <authorList>
            <person name="Won M."/>
            <person name="Kwon S.-W."/>
        </authorList>
    </citation>
    <scope>NUCLEOTIDE SEQUENCE [LARGE SCALE GENOMIC DNA]</scope>
    <source>
        <strain evidence="2 3">KACC 21982</strain>
    </source>
</reference>
<keyword evidence="1" id="KW-0732">Signal</keyword>
<protein>
    <submittedName>
        <fullName evidence="2">Uncharacterized protein</fullName>
    </submittedName>
</protein>
<sequence length="158" mass="17257">MRFLLLCGLLAAMGTPAVAQTFEFDLSQQTMTAMGTNFHLDKLVDARADRSTVGSVHRGMDNTPASANLRRELAAELTPLLQQALPIGPATRPLIVRIHALSIYEIIRPTSETASAELVADFLEPVGNDTYRLLLSTSELAESKGLDVTKQHDNNIKR</sequence>
<evidence type="ECO:0000313" key="3">
    <source>
        <dbReference type="Proteomes" id="UP000831113"/>
    </source>
</evidence>
<gene>
    <name evidence="2" type="ORF">MTX78_05930</name>
</gene>
<accession>A0ABY4D806</accession>
<dbReference type="Proteomes" id="UP000831113">
    <property type="component" value="Chromosome"/>
</dbReference>
<evidence type="ECO:0000313" key="2">
    <source>
        <dbReference type="EMBL" id="UOG76133.1"/>
    </source>
</evidence>
<evidence type="ECO:0000256" key="1">
    <source>
        <dbReference type="SAM" id="SignalP"/>
    </source>
</evidence>
<feature type="signal peptide" evidence="1">
    <location>
        <begin position="1"/>
        <end position="19"/>
    </location>
</feature>
<dbReference type="EMBL" id="CP094669">
    <property type="protein sequence ID" value="UOG76133.1"/>
    <property type="molecule type" value="Genomic_DNA"/>
</dbReference>
<name>A0ABY4D806_9BACT</name>
<dbReference type="RefSeq" id="WP_243800768.1">
    <property type="nucleotide sequence ID" value="NZ_CP094669.1"/>
</dbReference>